<evidence type="ECO:0000256" key="5">
    <source>
        <dbReference type="ARBA" id="ARBA00022475"/>
    </source>
</evidence>
<dbReference type="EMBL" id="PFFQ01000014">
    <property type="protein sequence ID" value="PIW18129.1"/>
    <property type="molecule type" value="Genomic_DNA"/>
</dbReference>
<evidence type="ECO:0000256" key="3">
    <source>
        <dbReference type="ARBA" id="ARBA00020392"/>
    </source>
</evidence>
<comment type="subcellular location">
    <subcellularLocation>
        <location evidence="1">Cell membrane</location>
        <topology evidence="1">Peripheral membrane protein</topology>
        <orientation evidence="1">Cytoplasmic side</orientation>
    </subcellularLocation>
</comment>
<evidence type="ECO:0000256" key="11">
    <source>
        <dbReference type="SAM" id="Coils"/>
    </source>
</evidence>
<keyword evidence="11" id="KW-0175">Coiled coil</keyword>
<dbReference type="Proteomes" id="UP000231019">
    <property type="component" value="Unassembled WGS sequence"/>
</dbReference>
<dbReference type="InterPro" id="IPR012823">
    <property type="entry name" value="Flagell_FliJ"/>
</dbReference>
<reference evidence="12 13" key="1">
    <citation type="submission" date="2017-09" db="EMBL/GenBank/DDBJ databases">
        <title>Depth-based differentiation of microbial function through sediment-hosted aquifers and enrichment of novel symbionts in the deep terrestrial subsurface.</title>
        <authorList>
            <person name="Probst A.J."/>
            <person name="Ladd B."/>
            <person name="Jarett J.K."/>
            <person name="Geller-Mcgrath D.E."/>
            <person name="Sieber C.M."/>
            <person name="Emerson J.B."/>
            <person name="Anantharaman K."/>
            <person name="Thomas B.C."/>
            <person name="Malmstrom R."/>
            <person name="Stieglmeier M."/>
            <person name="Klingl A."/>
            <person name="Woyke T."/>
            <person name="Ryan C.M."/>
            <person name="Banfield J.F."/>
        </authorList>
    </citation>
    <scope>NUCLEOTIDE SEQUENCE [LARGE SCALE GENOMIC DNA]</scope>
    <source>
        <strain evidence="12">CG17_big_fil_post_rev_8_21_14_2_50_48_46</strain>
    </source>
</reference>
<evidence type="ECO:0000313" key="12">
    <source>
        <dbReference type="EMBL" id="PIW18129.1"/>
    </source>
</evidence>
<dbReference type="GO" id="GO:0006935">
    <property type="term" value="P:chemotaxis"/>
    <property type="evidence" value="ECO:0007669"/>
    <property type="project" value="UniProtKB-KW"/>
</dbReference>
<dbReference type="AlphaFoldDB" id="A0A2M7G7V0"/>
<evidence type="ECO:0000256" key="9">
    <source>
        <dbReference type="ARBA" id="ARBA00023136"/>
    </source>
</evidence>
<dbReference type="GO" id="GO:0009288">
    <property type="term" value="C:bacterial-type flagellum"/>
    <property type="evidence" value="ECO:0007669"/>
    <property type="project" value="InterPro"/>
</dbReference>
<dbReference type="GO" id="GO:0015031">
    <property type="term" value="P:protein transport"/>
    <property type="evidence" value="ECO:0007669"/>
    <property type="project" value="UniProtKB-KW"/>
</dbReference>
<keyword evidence="12" id="KW-0969">Cilium</keyword>
<comment type="similarity">
    <text evidence="2">Belongs to the FliJ family.</text>
</comment>
<dbReference type="GO" id="GO:0071973">
    <property type="term" value="P:bacterial-type flagellum-dependent cell motility"/>
    <property type="evidence" value="ECO:0007669"/>
    <property type="project" value="InterPro"/>
</dbReference>
<dbReference type="Gene3D" id="1.10.287.1700">
    <property type="match status" value="1"/>
</dbReference>
<accession>A0A2M7G7V0</accession>
<sequence>MAGKKFQYRLEKVLDFRTKKVEQLQAELALAIRDRDTEVAMLNALSEKRTKAQKSLEGYLSRGEVAEVQQTNTFLENLAKKLESQTRIVSKMNESVELIRKKLVVASKEKKIMEKHKEKKHEEWKVEMGKIEAKQLDEMAGTIFRKNLSKKALTLEEEERRQEVMEKQLLIEALKAKKKKH</sequence>
<keyword evidence="4" id="KW-0813">Transport</keyword>
<proteinExistence type="inferred from homology"/>
<keyword evidence="12" id="KW-0282">Flagellum</keyword>
<keyword evidence="10" id="KW-1006">Bacterial flagellum protein export</keyword>
<comment type="caution">
    <text evidence="12">The sequence shown here is derived from an EMBL/GenBank/DDBJ whole genome shotgun (WGS) entry which is preliminary data.</text>
</comment>
<evidence type="ECO:0000256" key="10">
    <source>
        <dbReference type="ARBA" id="ARBA00023225"/>
    </source>
</evidence>
<dbReference type="InterPro" id="IPR053716">
    <property type="entry name" value="Flag_assembly_chemotaxis_eff"/>
</dbReference>
<evidence type="ECO:0000313" key="13">
    <source>
        <dbReference type="Proteomes" id="UP000231019"/>
    </source>
</evidence>
<dbReference type="NCBIfam" id="TIGR02473">
    <property type="entry name" value="flagell_FliJ"/>
    <property type="match status" value="1"/>
</dbReference>
<organism evidence="12 13">
    <name type="scientific">bacterium (Candidatus Blackallbacteria) CG17_big_fil_post_rev_8_21_14_2_50_48_46</name>
    <dbReference type="NCBI Taxonomy" id="2014261"/>
    <lineage>
        <taxon>Bacteria</taxon>
        <taxon>Candidatus Blackallbacteria</taxon>
    </lineage>
</organism>
<gene>
    <name evidence="12" type="primary">fliJ</name>
    <name evidence="12" type="ORF">COW36_06260</name>
</gene>
<protein>
    <recommendedName>
        <fullName evidence="3">Flagellar FliJ protein</fullName>
    </recommendedName>
</protein>
<keyword evidence="5" id="KW-1003">Cell membrane</keyword>
<keyword evidence="9" id="KW-0472">Membrane</keyword>
<keyword evidence="6" id="KW-0145">Chemotaxis</keyword>
<keyword evidence="8" id="KW-0653">Protein transport</keyword>
<dbReference type="Pfam" id="PF02050">
    <property type="entry name" value="FliJ"/>
    <property type="match status" value="1"/>
</dbReference>
<feature type="coiled-coil region" evidence="11">
    <location>
        <begin position="65"/>
        <end position="95"/>
    </location>
</feature>
<keyword evidence="7" id="KW-1005">Bacterial flagellum biogenesis</keyword>
<evidence type="ECO:0000256" key="4">
    <source>
        <dbReference type="ARBA" id="ARBA00022448"/>
    </source>
</evidence>
<evidence type="ECO:0000256" key="1">
    <source>
        <dbReference type="ARBA" id="ARBA00004413"/>
    </source>
</evidence>
<evidence type="ECO:0000256" key="7">
    <source>
        <dbReference type="ARBA" id="ARBA00022795"/>
    </source>
</evidence>
<evidence type="ECO:0000256" key="8">
    <source>
        <dbReference type="ARBA" id="ARBA00022927"/>
    </source>
</evidence>
<dbReference type="GO" id="GO:0005886">
    <property type="term" value="C:plasma membrane"/>
    <property type="evidence" value="ECO:0007669"/>
    <property type="project" value="UniProtKB-SubCell"/>
</dbReference>
<name>A0A2M7G7V0_9BACT</name>
<dbReference type="GO" id="GO:0044781">
    <property type="term" value="P:bacterial-type flagellum organization"/>
    <property type="evidence" value="ECO:0007669"/>
    <property type="project" value="UniProtKB-KW"/>
</dbReference>
<keyword evidence="12" id="KW-0966">Cell projection</keyword>
<evidence type="ECO:0000256" key="6">
    <source>
        <dbReference type="ARBA" id="ARBA00022500"/>
    </source>
</evidence>
<evidence type="ECO:0000256" key="2">
    <source>
        <dbReference type="ARBA" id="ARBA00010004"/>
    </source>
</evidence>